<evidence type="ECO:0000313" key="2">
    <source>
        <dbReference type="Proteomes" id="UP001221189"/>
    </source>
</evidence>
<sequence length="146" mass="15971">MSKKAPQSSRVLRELLDTAEDLFAHGVLSAADMARMRALCEESPLLANVPGCVIAQGTVDLEGLACETGISVEVLRTFAAISDPKYAQLFTAASFLRRKVSADFLQERASQHQSAREELDDDDLHQKVADRLAEKGRAIDVDIDEL</sequence>
<dbReference type="EMBL" id="JAQQXT010000004">
    <property type="protein sequence ID" value="MDC8771781.1"/>
    <property type="molecule type" value="Genomic_DNA"/>
</dbReference>
<dbReference type="Proteomes" id="UP001221189">
    <property type="component" value="Unassembled WGS sequence"/>
</dbReference>
<gene>
    <name evidence="1" type="ORF">PRZ03_09395</name>
</gene>
<comment type="caution">
    <text evidence="1">The sequence shown here is derived from an EMBL/GenBank/DDBJ whole genome shotgun (WGS) entry which is preliminary data.</text>
</comment>
<accession>A0ABT5KG52</accession>
<reference evidence="1 2" key="1">
    <citation type="submission" date="2022-10" db="EMBL/GenBank/DDBJ databases">
        <title>Paucibacter sp. hw1 Genome sequencing.</title>
        <authorList>
            <person name="Park S."/>
        </authorList>
    </citation>
    <scope>NUCLEOTIDE SEQUENCE [LARGE SCALE GENOMIC DNA]</scope>
    <source>
        <strain evidence="2">hw1</strain>
    </source>
</reference>
<name>A0ABT5KG52_9BURK</name>
<dbReference type="RefSeq" id="WP_273600064.1">
    <property type="nucleotide sequence ID" value="NZ_JAQQXT010000004.1"/>
</dbReference>
<evidence type="ECO:0000313" key="1">
    <source>
        <dbReference type="EMBL" id="MDC8771781.1"/>
    </source>
</evidence>
<keyword evidence="2" id="KW-1185">Reference proteome</keyword>
<proteinExistence type="predicted"/>
<protein>
    <submittedName>
        <fullName evidence="1">Uncharacterized protein</fullName>
    </submittedName>
</protein>
<organism evidence="1 2">
    <name type="scientific">Roseateles albus</name>
    <dbReference type="NCBI Taxonomy" id="2987525"/>
    <lineage>
        <taxon>Bacteria</taxon>
        <taxon>Pseudomonadati</taxon>
        <taxon>Pseudomonadota</taxon>
        <taxon>Betaproteobacteria</taxon>
        <taxon>Burkholderiales</taxon>
        <taxon>Sphaerotilaceae</taxon>
        <taxon>Roseateles</taxon>
    </lineage>
</organism>